<dbReference type="Pfam" id="PF02082">
    <property type="entry name" value="Rrf2"/>
    <property type="match status" value="1"/>
</dbReference>
<dbReference type="KEGG" id="pzh:CX676_14545"/>
<accession>A0A2H5F117</accession>
<dbReference type="GO" id="GO:0003700">
    <property type="term" value="F:DNA-binding transcription factor activity"/>
    <property type="evidence" value="ECO:0007669"/>
    <property type="project" value="TreeGrafter"/>
</dbReference>
<dbReference type="NCBIfam" id="TIGR00738">
    <property type="entry name" value="rrf2_super"/>
    <property type="match status" value="1"/>
</dbReference>
<dbReference type="EMBL" id="CP025430">
    <property type="protein sequence ID" value="AUH65240.1"/>
    <property type="molecule type" value="Genomic_DNA"/>
</dbReference>
<name>A0A2H5F117_9RHOB</name>
<dbReference type="Proteomes" id="UP000234530">
    <property type="component" value="Chromosome"/>
</dbReference>
<sequence length="141" mass="15772">MRLTDSCDVALRVLIFAASHGDRLITIDEIVTVYKQPRGTVMKVVNTLTRGQFLTAQRGRSGGLRLGRPADEIRISDVILHVEPDLQLVECMRSGNQCVITKDCRLISPLQKALRAFLDTLRDYTIADMILPEASFSRESV</sequence>
<evidence type="ECO:0000256" key="1">
    <source>
        <dbReference type="ARBA" id="ARBA00023125"/>
    </source>
</evidence>
<dbReference type="PANTHER" id="PTHR33221:SF4">
    <property type="entry name" value="HTH-TYPE TRANSCRIPTIONAL REPRESSOR NSRR"/>
    <property type="match status" value="1"/>
</dbReference>
<protein>
    <submittedName>
        <fullName evidence="2">BadM/Rrf2 family transcriptional regulator</fullName>
    </submittedName>
</protein>
<dbReference type="GO" id="GO:0005829">
    <property type="term" value="C:cytosol"/>
    <property type="evidence" value="ECO:0007669"/>
    <property type="project" value="TreeGrafter"/>
</dbReference>
<dbReference type="Gene3D" id="1.10.10.10">
    <property type="entry name" value="Winged helix-like DNA-binding domain superfamily/Winged helix DNA-binding domain"/>
    <property type="match status" value="1"/>
</dbReference>
<dbReference type="SUPFAM" id="SSF46785">
    <property type="entry name" value="Winged helix' DNA-binding domain"/>
    <property type="match status" value="1"/>
</dbReference>
<organism evidence="2 3">
    <name type="scientific">Paracoccus zhejiangensis</name>
    <dbReference type="NCBI Taxonomy" id="1077935"/>
    <lineage>
        <taxon>Bacteria</taxon>
        <taxon>Pseudomonadati</taxon>
        <taxon>Pseudomonadota</taxon>
        <taxon>Alphaproteobacteria</taxon>
        <taxon>Rhodobacterales</taxon>
        <taxon>Paracoccaceae</taxon>
        <taxon>Paracoccus</taxon>
    </lineage>
</organism>
<dbReference type="PANTHER" id="PTHR33221">
    <property type="entry name" value="WINGED HELIX-TURN-HELIX TRANSCRIPTIONAL REGULATOR, RRF2 FAMILY"/>
    <property type="match status" value="1"/>
</dbReference>
<dbReference type="AlphaFoldDB" id="A0A2H5F117"/>
<dbReference type="InterPro" id="IPR000944">
    <property type="entry name" value="Tscrpt_reg_Rrf2"/>
</dbReference>
<reference evidence="2 3" key="1">
    <citation type="journal article" date="2013" name="Antonie Van Leeuwenhoek">
        <title>Paracoccus zhejiangensis sp. nov., isolated from activated sludge in wastewater-treatment system.</title>
        <authorList>
            <person name="Wu Z.G."/>
            <person name="Zhang D.F."/>
            <person name="Liu Y.L."/>
            <person name="Wang F."/>
            <person name="Jiang X."/>
            <person name="Li C."/>
            <person name="Li S.P."/>
            <person name="Hong Q."/>
            <person name="Li W.J."/>
        </authorList>
    </citation>
    <scope>NUCLEOTIDE SEQUENCE [LARGE SCALE GENOMIC DNA]</scope>
    <source>
        <strain evidence="2 3">J6</strain>
    </source>
</reference>
<keyword evidence="3" id="KW-1185">Reference proteome</keyword>
<dbReference type="GO" id="GO:0003677">
    <property type="term" value="F:DNA binding"/>
    <property type="evidence" value="ECO:0007669"/>
    <property type="project" value="UniProtKB-KW"/>
</dbReference>
<dbReference type="PROSITE" id="PS51197">
    <property type="entry name" value="HTH_RRF2_2"/>
    <property type="match status" value="1"/>
</dbReference>
<evidence type="ECO:0000313" key="3">
    <source>
        <dbReference type="Proteomes" id="UP000234530"/>
    </source>
</evidence>
<gene>
    <name evidence="2" type="ORF">CX676_14545</name>
</gene>
<keyword evidence="1" id="KW-0238">DNA-binding</keyword>
<dbReference type="InterPro" id="IPR036388">
    <property type="entry name" value="WH-like_DNA-bd_sf"/>
</dbReference>
<evidence type="ECO:0000313" key="2">
    <source>
        <dbReference type="EMBL" id="AUH65240.1"/>
    </source>
</evidence>
<dbReference type="InterPro" id="IPR036390">
    <property type="entry name" value="WH_DNA-bd_sf"/>
</dbReference>
<dbReference type="OrthoDB" id="9795923at2"/>
<proteinExistence type="predicted"/>
<dbReference type="RefSeq" id="WP_101753265.1">
    <property type="nucleotide sequence ID" value="NZ_CP025430.1"/>
</dbReference>